<evidence type="ECO:0000256" key="4">
    <source>
        <dbReference type="ARBA" id="ARBA00022840"/>
    </source>
</evidence>
<evidence type="ECO:0000313" key="6">
    <source>
        <dbReference type="EMBL" id="HIR93405.1"/>
    </source>
</evidence>
<proteinExistence type="inferred from homology"/>
<dbReference type="PROSITE" id="PS00211">
    <property type="entry name" value="ABC_TRANSPORTER_1"/>
    <property type="match status" value="1"/>
</dbReference>
<dbReference type="InterPro" id="IPR050319">
    <property type="entry name" value="ABC_transp_ATP-bind"/>
</dbReference>
<evidence type="ECO:0000256" key="1">
    <source>
        <dbReference type="ARBA" id="ARBA00005417"/>
    </source>
</evidence>
<evidence type="ECO:0000256" key="2">
    <source>
        <dbReference type="ARBA" id="ARBA00022448"/>
    </source>
</evidence>
<comment type="caution">
    <text evidence="6">The sequence shown here is derived from an EMBL/GenBank/DDBJ whole genome shotgun (WGS) entry which is preliminary data.</text>
</comment>
<accession>A0A9D1EK50</accession>
<evidence type="ECO:0000256" key="3">
    <source>
        <dbReference type="ARBA" id="ARBA00022741"/>
    </source>
</evidence>
<dbReference type="PROSITE" id="PS50893">
    <property type="entry name" value="ABC_TRANSPORTER_2"/>
    <property type="match status" value="1"/>
</dbReference>
<evidence type="ECO:0000313" key="7">
    <source>
        <dbReference type="Proteomes" id="UP000886841"/>
    </source>
</evidence>
<dbReference type="FunFam" id="3.40.50.300:FF:000016">
    <property type="entry name" value="Oligopeptide ABC transporter ATP-binding component"/>
    <property type="match status" value="1"/>
</dbReference>
<dbReference type="GO" id="GO:0015833">
    <property type="term" value="P:peptide transport"/>
    <property type="evidence" value="ECO:0007669"/>
    <property type="project" value="InterPro"/>
</dbReference>
<dbReference type="EMBL" id="DVHU01000076">
    <property type="protein sequence ID" value="HIR93405.1"/>
    <property type="molecule type" value="Genomic_DNA"/>
</dbReference>
<gene>
    <name evidence="6" type="ORF">IAB98_08325</name>
</gene>
<dbReference type="SMART" id="SM00382">
    <property type="entry name" value="AAA"/>
    <property type="match status" value="1"/>
</dbReference>
<dbReference type="NCBIfam" id="TIGR01727">
    <property type="entry name" value="oligo_HPY"/>
    <property type="match status" value="1"/>
</dbReference>
<dbReference type="PANTHER" id="PTHR43776">
    <property type="entry name" value="TRANSPORT ATP-BINDING PROTEIN"/>
    <property type="match status" value="1"/>
</dbReference>
<protein>
    <submittedName>
        <fullName evidence="6">ABC transporter ATP-binding protein</fullName>
    </submittedName>
</protein>
<keyword evidence="2" id="KW-0813">Transport</keyword>
<dbReference type="AlphaFoldDB" id="A0A9D1EK50"/>
<reference evidence="6" key="2">
    <citation type="journal article" date="2021" name="PeerJ">
        <title>Extensive microbial diversity within the chicken gut microbiome revealed by metagenomics and culture.</title>
        <authorList>
            <person name="Gilroy R."/>
            <person name="Ravi A."/>
            <person name="Getino M."/>
            <person name="Pursley I."/>
            <person name="Horton D.L."/>
            <person name="Alikhan N.F."/>
            <person name="Baker D."/>
            <person name="Gharbi K."/>
            <person name="Hall N."/>
            <person name="Watson M."/>
            <person name="Adriaenssens E.M."/>
            <person name="Foster-Nyarko E."/>
            <person name="Jarju S."/>
            <person name="Secka A."/>
            <person name="Antonio M."/>
            <person name="Oren A."/>
            <person name="Chaudhuri R.R."/>
            <person name="La Ragione R."/>
            <person name="Hildebrand F."/>
            <person name="Pallen M.J."/>
        </authorList>
    </citation>
    <scope>NUCLEOTIDE SEQUENCE</scope>
    <source>
        <strain evidence="6">ChiSxjej1B13-7041</strain>
    </source>
</reference>
<dbReference type="GO" id="GO:0055085">
    <property type="term" value="P:transmembrane transport"/>
    <property type="evidence" value="ECO:0007669"/>
    <property type="project" value="UniProtKB-ARBA"/>
</dbReference>
<feature type="domain" description="ABC transporter" evidence="5">
    <location>
        <begin position="7"/>
        <end position="251"/>
    </location>
</feature>
<evidence type="ECO:0000259" key="5">
    <source>
        <dbReference type="PROSITE" id="PS50893"/>
    </source>
</evidence>
<name>A0A9D1EK50_9FIRM</name>
<dbReference type="InterPro" id="IPR003439">
    <property type="entry name" value="ABC_transporter-like_ATP-bd"/>
</dbReference>
<dbReference type="CDD" id="cd03257">
    <property type="entry name" value="ABC_NikE_OppD_transporters"/>
    <property type="match status" value="1"/>
</dbReference>
<dbReference type="InterPro" id="IPR003593">
    <property type="entry name" value="AAA+_ATPase"/>
</dbReference>
<dbReference type="InterPro" id="IPR013563">
    <property type="entry name" value="Oligopep_ABC_C"/>
</dbReference>
<dbReference type="PANTHER" id="PTHR43776:SF8">
    <property type="entry name" value="ABC TRANSPORTER, ATP-BINDING PROTEIN"/>
    <property type="match status" value="1"/>
</dbReference>
<sequence>MSDKILLTAEHITKEFPASQGRTLTACNDINLNLYQGKTLGIVGESGSGKSTFVKMIVNILKPTQGRILYEGQDITKLKGEKLRQLRPKIQMVFQDTGTAFHPKMKVVDIVTEPLLNFGRIRRSEKAEKARELLRMVELPESYADRYPHSMSGGQRQRVGIARALALEPEIIVCDEATSALDVSVQDRIIELLVRLQREKGISFIFICHDVALVQSLAHQVAVMYLGNVVEVLPGNEVRTNAQHPYTKALLGAIFSTRMDFTKEIKSIESEAPSPLDVPEGCPFQNRCGQCMEICRQQRPQLMKIAEGHQVACHLFHGSGEICL</sequence>
<dbReference type="Pfam" id="PF00005">
    <property type="entry name" value="ABC_tran"/>
    <property type="match status" value="1"/>
</dbReference>
<dbReference type="Gene3D" id="3.40.50.300">
    <property type="entry name" value="P-loop containing nucleotide triphosphate hydrolases"/>
    <property type="match status" value="1"/>
</dbReference>
<reference evidence="6" key="1">
    <citation type="submission" date="2020-10" db="EMBL/GenBank/DDBJ databases">
        <authorList>
            <person name="Gilroy R."/>
        </authorList>
    </citation>
    <scope>NUCLEOTIDE SEQUENCE</scope>
    <source>
        <strain evidence="6">ChiSxjej1B13-7041</strain>
    </source>
</reference>
<organism evidence="6 7">
    <name type="scientific">Candidatus Egerieimonas intestinavium</name>
    <dbReference type="NCBI Taxonomy" id="2840777"/>
    <lineage>
        <taxon>Bacteria</taxon>
        <taxon>Bacillati</taxon>
        <taxon>Bacillota</taxon>
        <taxon>Clostridia</taxon>
        <taxon>Lachnospirales</taxon>
        <taxon>Lachnospiraceae</taxon>
        <taxon>Lachnospiraceae incertae sedis</taxon>
        <taxon>Candidatus Egerieimonas</taxon>
    </lineage>
</organism>
<dbReference type="Proteomes" id="UP000886841">
    <property type="component" value="Unassembled WGS sequence"/>
</dbReference>
<dbReference type="InterPro" id="IPR027417">
    <property type="entry name" value="P-loop_NTPase"/>
</dbReference>
<comment type="similarity">
    <text evidence="1">Belongs to the ABC transporter superfamily.</text>
</comment>
<dbReference type="InterPro" id="IPR017871">
    <property type="entry name" value="ABC_transporter-like_CS"/>
</dbReference>
<dbReference type="GO" id="GO:0016887">
    <property type="term" value="F:ATP hydrolysis activity"/>
    <property type="evidence" value="ECO:0007669"/>
    <property type="project" value="InterPro"/>
</dbReference>
<dbReference type="SUPFAM" id="SSF52540">
    <property type="entry name" value="P-loop containing nucleoside triphosphate hydrolases"/>
    <property type="match status" value="1"/>
</dbReference>
<dbReference type="GO" id="GO:0005524">
    <property type="term" value="F:ATP binding"/>
    <property type="evidence" value="ECO:0007669"/>
    <property type="project" value="UniProtKB-KW"/>
</dbReference>
<keyword evidence="4 6" id="KW-0067">ATP-binding</keyword>
<dbReference type="Pfam" id="PF08352">
    <property type="entry name" value="oligo_HPY"/>
    <property type="match status" value="1"/>
</dbReference>
<keyword evidence="3" id="KW-0547">Nucleotide-binding</keyword>